<evidence type="ECO:0000313" key="2">
    <source>
        <dbReference type="WBParaSite" id="nRc.2.0.1.t38794-RA"/>
    </source>
</evidence>
<dbReference type="WBParaSite" id="nRc.2.0.1.t38794-RA">
    <property type="protein sequence ID" value="nRc.2.0.1.t38794-RA"/>
    <property type="gene ID" value="nRc.2.0.1.g38794"/>
</dbReference>
<reference evidence="2" key="1">
    <citation type="submission" date="2022-11" db="UniProtKB">
        <authorList>
            <consortium name="WormBaseParasite"/>
        </authorList>
    </citation>
    <scope>IDENTIFICATION</scope>
</reference>
<sequence>MMAVEQPTNRINGAFQELTVEMQHKILLEFYQRLLKLIENDGAHVIYHVIYCMKYDENLTPPTLKKGRLMYLSKD</sequence>
<dbReference type="Proteomes" id="UP000887565">
    <property type="component" value="Unplaced"/>
</dbReference>
<keyword evidence="1" id="KW-1185">Reference proteome</keyword>
<dbReference type="AlphaFoldDB" id="A0A915KJ59"/>
<protein>
    <submittedName>
        <fullName evidence="2">Uncharacterized protein</fullName>
    </submittedName>
</protein>
<proteinExistence type="predicted"/>
<name>A0A915KJ59_ROMCU</name>
<evidence type="ECO:0000313" key="1">
    <source>
        <dbReference type="Proteomes" id="UP000887565"/>
    </source>
</evidence>
<accession>A0A915KJ59</accession>
<organism evidence="1 2">
    <name type="scientific">Romanomermis culicivorax</name>
    <name type="common">Nematode worm</name>
    <dbReference type="NCBI Taxonomy" id="13658"/>
    <lineage>
        <taxon>Eukaryota</taxon>
        <taxon>Metazoa</taxon>
        <taxon>Ecdysozoa</taxon>
        <taxon>Nematoda</taxon>
        <taxon>Enoplea</taxon>
        <taxon>Dorylaimia</taxon>
        <taxon>Mermithida</taxon>
        <taxon>Mermithoidea</taxon>
        <taxon>Mermithidae</taxon>
        <taxon>Romanomermis</taxon>
    </lineage>
</organism>